<dbReference type="EMBL" id="UYRT01081124">
    <property type="protein sequence ID" value="VDN23945.1"/>
    <property type="molecule type" value="Genomic_DNA"/>
</dbReference>
<dbReference type="AlphaFoldDB" id="A0A183E021"/>
<dbReference type="Proteomes" id="UP000271098">
    <property type="component" value="Unassembled WGS sequence"/>
</dbReference>
<name>A0A183E021_9BILA</name>
<reference evidence="4" key="1">
    <citation type="submission" date="2016-06" db="UniProtKB">
        <authorList>
            <consortium name="WormBaseParasite"/>
        </authorList>
    </citation>
    <scope>IDENTIFICATION</scope>
</reference>
<evidence type="ECO:0000256" key="1">
    <source>
        <dbReference type="SAM" id="MobiDB-lite"/>
    </source>
</evidence>
<evidence type="ECO:0000313" key="4">
    <source>
        <dbReference type="WBParaSite" id="GPUH_0001433101-mRNA-1"/>
    </source>
</evidence>
<dbReference type="WBParaSite" id="GPUH_0001433101-mRNA-1">
    <property type="protein sequence ID" value="GPUH_0001433101-mRNA-1"/>
    <property type="gene ID" value="GPUH_0001433101"/>
</dbReference>
<sequence>MAAPSMWEHSNNTVTLRSLRRFPRDVIPQTYNATKSTTPLASSRSVEFGANDVIPQTYNATKSTTPLASSRSVEFGANGTKLAPFSAAPAAAAPHRLPTPIRKNVGRSMIPSPRTSLLTRS</sequence>
<keyword evidence="3" id="KW-1185">Reference proteome</keyword>
<evidence type="ECO:0000313" key="3">
    <source>
        <dbReference type="Proteomes" id="UP000271098"/>
    </source>
</evidence>
<gene>
    <name evidence="2" type="ORF">GPUH_LOCUS14312</name>
</gene>
<evidence type="ECO:0000313" key="2">
    <source>
        <dbReference type="EMBL" id="VDN23945.1"/>
    </source>
</evidence>
<feature type="region of interest" description="Disordered" evidence="1">
    <location>
        <begin position="88"/>
        <end position="121"/>
    </location>
</feature>
<accession>A0A183E021</accession>
<dbReference type="OrthoDB" id="5859931at2759"/>
<organism evidence="4">
    <name type="scientific">Gongylonema pulchrum</name>
    <dbReference type="NCBI Taxonomy" id="637853"/>
    <lineage>
        <taxon>Eukaryota</taxon>
        <taxon>Metazoa</taxon>
        <taxon>Ecdysozoa</taxon>
        <taxon>Nematoda</taxon>
        <taxon>Chromadorea</taxon>
        <taxon>Rhabditida</taxon>
        <taxon>Spirurina</taxon>
        <taxon>Spiruromorpha</taxon>
        <taxon>Spiruroidea</taxon>
        <taxon>Gongylonematidae</taxon>
        <taxon>Gongylonema</taxon>
    </lineage>
</organism>
<protein>
    <submittedName>
        <fullName evidence="2 4">Uncharacterized protein</fullName>
    </submittedName>
</protein>
<proteinExistence type="predicted"/>
<reference evidence="2 3" key="2">
    <citation type="submission" date="2018-11" db="EMBL/GenBank/DDBJ databases">
        <authorList>
            <consortium name="Pathogen Informatics"/>
        </authorList>
    </citation>
    <scope>NUCLEOTIDE SEQUENCE [LARGE SCALE GENOMIC DNA]</scope>
</reference>